<dbReference type="RefSeq" id="WP_238250255.1">
    <property type="nucleotide sequence ID" value="NZ_BPQX01000037.1"/>
</dbReference>
<dbReference type="Proteomes" id="UP001236369">
    <property type="component" value="Unassembled WGS sequence"/>
</dbReference>
<protein>
    <submittedName>
        <fullName evidence="1">Uncharacterized protein</fullName>
    </submittedName>
</protein>
<keyword evidence="2" id="KW-1185">Reference proteome</keyword>
<name>A0ABU0HH63_9HYPH</name>
<evidence type="ECO:0000313" key="2">
    <source>
        <dbReference type="Proteomes" id="UP001236369"/>
    </source>
</evidence>
<comment type="caution">
    <text evidence="1">The sequence shown here is derived from an EMBL/GenBank/DDBJ whole genome shotgun (WGS) entry which is preliminary data.</text>
</comment>
<dbReference type="EMBL" id="JAUSVV010000002">
    <property type="protein sequence ID" value="MDQ0441661.1"/>
    <property type="molecule type" value="Genomic_DNA"/>
</dbReference>
<reference evidence="1 2" key="1">
    <citation type="submission" date="2023-07" db="EMBL/GenBank/DDBJ databases">
        <title>Genomic Encyclopedia of Type Strains, Phase IV (KMG-IV): sequencing the most valuable type-strain genomes for metagenomic binning, comparative biology and taxonomic classification.</title>
        <authorList>
            <person name="Goeker M."/>
        </authorList>
    </citation>
    <scope>NUCLEOTIDE SEQUENCE [LARGE SCALE GENOMIC DNA]</scope>
    <source>
        <strain evidence="1 2">DSM 19562</strain>
    </source>
</reference>
<evidence type="ECO:0000313" key="1">
    <source>
        <dbReference type="EMBL" id="MDQ0441661.1"/>
    </source>
</evidence>
<organism evidence="1 2">
    <name type="scientific">Methylobacterium persicinum</name>
    <dbReference type="NCBI Taxonomy" id="374426"/>
    <lineage>
        <taxon>Bacteria</taxon>
        <taxon>Pseudomonadati</taxon>
        <taxon>Pseudomonadota</taxon>
        <taxon>Alphaproteobacteria</taxon>
        <taxon>Hyphomicrobiales</taxon>
        <taxon>Methylobacteriaceae</taxon>
        <taxon>Methylobacterium</taxon>
    </lineage>
</organism>
<proteinExistence type="predicted"/>
<sequence>MHDLASLMDELKRSDIARDAMAMLETALARRSAEEQGAFWRAVDLYYFSRKAPPEPVATAPVTGPGFLPVG</sequence>
<gene>
    <name evidence="1" type="ORF">QO016_001144</name>
</gene>
<accession>A0ABU0HH63</accession>